<dbReference type="GeneID" id="24439298"/>
<dbReference type="KEGG" id="tet:TTHERM_000497758"/>
<reference evidence="2" key="1">
    <citation type="journal article" date="2006" name="PLoS Biol.">
        <title>Macronuclear genome sequence of the ciliate Tetrahymena thermophila, a model eukaryote.</title>
        <authorList>
            <person name="Eisen J.A."/>
            <person name="Coyne R.S."/>
            <person name="Wu M."/>
            <person name="Wu D."/>
            <person name="Thiagarajan M."/>
            <person name="Wortman J.R."/>
            <person name="Badger J.H."/>
            <person name="Ren Q."/>
            <person name="Amedeo P."/>
            <person name="Jones K.M."/>
            <person name="Tallon L.J."/>
            <person name="Delcher A.L."/>
            <person name="Salzberg S.L."/>
            <person name="Silva J.C."/>
            <person name="Haas B.J."/>
            <person name="Majoros W.H."/>
            <person name="Farzad M."/>
            <person name="Carlton J.M."/>
            <person name="Smith R.K. Jr."/>
            <person name="Garg J."/>
            <person name="Pearlman R.E."/>
            <person name="Karrer K.M."/>
            <person name="Sun L."/>
            <person name="Manning G."/>
            <person name="Elde N.C."/>
            <person name="Turkewitz A.P."/>
            <person name="Asai D.J."/>
            <person name="Wilkes D.E."/>
            <person name="Wang Y."/>
            <person name="Cai H."/>
            <person name="Collins K."/>
            <person name="Stewart B.A."/>
            <person name="Lee S.R."/>
            <person name="Wilamowska K."/>
            <person name="Weinberg Z."/>
            <person name="Ruzzo W.L."/>
            <person name="Wloga D."/>
            <person name="Gaertig J."/>
            <person name="Frankel J."/>
            <person name="Tsao C.-C."/>
            <person name="Gorovsky M.A."/>
            <person name="Keeling P.J."/>
            <person name="Waller R.F."/>
            <person name="Patron N.J."/>
            <person name="Cherry J.M."/>
            <person name="Stover N.A."/>
            <person name="Krieger C.J."/>
            <person name="del Toro C."/>
            <person name="Ryder H.F."/>
            <person name="Williamson S.C."/>
            <person name="Barbeau R.A."/>
            <person name="Hamilton E.P."/>
            <person name="Orias E."/>
        </authorList>
    </citation>
    <scope>NUCLEOTIDE SEQUENCE [LARGE SCALE GENOMIC DNA]</scope>
    <source>
        <strain evidence="2">SB210</strain>
    </source>
</reference>
<gene>
    <name evidence="1" type="ORF">TTHERM_000497758</name>
</gene>
<dbReference type="RefSeq" id="XP_012656515.1">
    <property type="nucleotide sequence ID" value="XM_012801061.1"/>
</dbReference>
<evidence type="ECO:0000313" key="1">
    <source>
        <dbReference type="EMBL" id="EWS70959.1"/>
    </source>
</evidence>
<dbReference type="EMBL" id="GG662212">
    <property type="protein sequence ID" value="EWS70959.1"/>
    <property type="molecule type" value="Genomic_DNA"/>
</dbReference>
<proteinExistence type="predicted"/>
<protein>
    <submittedName>
        <fullName evidence="1">Uncharacterized protein</fullName>
    </submittedName>
</protein>
<dbReference type="InParanoid" id="W7XDT5"/>
<sequence length="255" mass="29741">MENFILNQQGICVYQQCQSWEYVQMQKDNSNQTQYRCVSLCEETQMANQVSRVCEATYQCTNSFIYPSNTNKGQQILYVYYGVQDKLIYLVYRTFLNMIDQDSGSFVTSFSFPNGVQSISLTQNRLFLLNTNTKQILEWIPSSMTANILTTITQGYAKVTSKIYILRDTNQIIYTSYNDNNSLIYFNSVNQGQSSLLDQINLTSPQQTVSFFEDFIVTQNVLTFQIQIIYADYTYPNQQLYLFGNTQKQFEYLFI</sequence>
<accession>W7XDT5</accession>
<evidence type="ECO:0000313" key="2">
    <source>
        <dbReference type="Proteomes" id="UP000009168"/>
    </source>
</evidence>
<dbReference type="AlphaFoldDB" id="W7XDT5"/>
<name>W7XDT5_TETTS</name>
<keyword evidence="2" id="KW-1185">Reference proteome</keyword>
<organism evidence="1 2">
    <name type="scientific">Tetrahymena thermophila (strain SB210)</name>
    <dbReference type="NCBI Taxonomy" id="312017"/>
    <lineage>
        <taxon>Eukaryota</taxon>
        <taxon>Sar</taxon>
        <taxon>Alveolata</taxon>
        <taxon>Ciliophora</taxon>
        <taxon>Intramacronucleata</taxon>
        <taxon>Oligohymenophorea</taxon>
        <taxon>Hymenostomatida</taxon>
        <taxon>Tetrahymenina</taxon>
        <taxon>Tetrahymenidae</taxon>
        <taxon>Tetrahymena</taxon>
    </lineage>
</organism>
<dbReference type="Proteomes" id="UP000009168">
    <property type="component" value="Unassembled WGS sequence"/>
</dbReference>
<dbReference type="SUPFAM" id="SSF50960">
    <property type="entry name" value="TolB, C-terminal domain"/>
    <property type="match status" value="1"/>
</dbReference>